<proteinExistence type="predicted"/>
<dbReference type="Proteomes" id="UP001209854">
    <property type="component" value="Unassembled WGS sequence"/>
</dbReference>
<accession>A0ABT3MSP1</accession>
<evidence type="ECO:0000313" key="2">
    <source>
        <dbReference type="Proteomes" id="UP001209854"/>
    </source>
</evidence>
<sequence>MKLVHYTDNHDFEVHPVTIKNEMWIKPQGGIWCSPVEAEWGWKEWCKESDFYCAKHEVKIQISTDNLYIIDSFDDLDKLPVAPKEIPLPFEVLDFERIKESGIDAIHLTIKGEQETRFTRPKWLYGWDCESVLILNEQCIEKIET</sequence>
<gene>
    <name evidence="1" type="ORF">NX722_05555</name>
</gene>
<reference evidence="1 2" key="1">
    <citation type="submission" date="2022-10" db="EMBL/GenBank/DDBJ databases">
        <title>High-quality genome sequences of two octocoral-associated bacteria, Endozoicomonas euniceicola EF212 and Endozoicomonas gorgoniicola PS125.</title>
        <authorList>
            <person name="Chiou Y.-J."/>
            <person name="Chen Y.-H."/>
        </authorList>
    </citation>
    <scope>NUCLEOTIDE SEQUENCE [LARGE SCALE GENOMIC DNA]</scope>
    <source>
        <strain evidence="1 2">PS125</strain>
    </source>
</reference>
<dbReference type="EMBL" id="JAPFCC010000001">
    <property type="protein sequence ID" value="MCW7552118.1"/>
    <property type="molecule type" value="Genomic_DNA"/>
</dbReference>
<name>A0ABT3MSP1_9GAMM</name>
<comment type="caution">
    <text evidence="1">The sequence shown here is derived from an EMBL/GenBank/DDBJ whole genome shotgun (WGS) entry which is preliminary data.</text>
</comment>
<evidence type="ECO:0000313" key="1">
    <source>
        <dbReference type="EMBL" id="MCW7552118.1"/>
    </source>
</evidence>
<dbReference type="RefSeq" id="WP_262567096.1">
    <property type="nucleotide sequence ID" value="NZ_JAPFCC010000001.1"/>
</dbReference>
<keyword evidence="2" id="KW-1185">Reference proteome</keyword>
<organism evidence="1 2">
    <name type="scientific">Endozoicomonas gorgoniicola</name>
    <dbReference type="NCBI Taxonomy" id="1234144"/>
    <lineage>
        <taxon>Bacteria</taxon>
        <taxon>Pseudomonadati</taxon>
        <taxon>Pseudomonadota</taxon>
        <taxon>Gammaproteobacteria</taxon>
        <taxon>Oceanospirillales</taxon>
        <taxon>Endozoicomonadaceae</taxon>
        <taxon>Endozoicomonas</taxon>
    </lineage>
</organism>
<protein>
    <submittedName>
        <fullName evidence="1">Uncharacterized protein</fullName>
    </submittedName>
</protein>